<dbReference type="AlphaFoldDB" id="A0A243RI46"/>
<dbReference type="Pfam" id="PF00440">
    <property type="entry name" value="TetR_N"/>
    <property type="match status" value="1"/>
</dbReference>
<feature type="domain" description="HTH tetR-type" evidence="3">
    <location>
        <begin position="4"/>
        <end position="64"/>
    </location>
</feature>
<protein>
    <recommendedName>
        <fullName evidence="3">HTH tetR-type domain-containing protein</fullName>
    </recommendedName>
</protein>
<evidence type="ECO:0000256" key="1">
    <source>
        <dbReference type="ARBA" id="ARBA00023125"/>
    </source>
</evidence>
<dbReference type="GO" id="GO:0003677">
    <property type="term" value="F:DNA binding"/>
    <property type="evidence" value="ECO:0007669"/>
    <property type="project" value="UniProtKB-UniRule"/>
</dbReference>
<dbReference type="PROSITE" id="PS50977">
    <property type="entry name" value="HTH_TETR_2"/>
    <property type="match status" value="1"/>
</dbReference>
<evidence type="ECO:0000256" key="2">
    <source>
        <dbReference type="PROSITE-ProRule" id="PRU00335"/>
    </source>
</evidence>
<keyword evidence="1 2" id="KW-0238">DNA-binding</keyword>
<dbReference type="InterPro" id="IPR001647">
    <property type="entry name" value="HTH_TetR"/>
</dbReference>
<keyword evidence="5" id="KW-1185">Reference proteome</keyword>
<comment type="caution">
    <text evidence="4">The sequence shown here is derived from an EMBL/GenBank/DDBJ whole genome shotgun (WGS) entry which is preliminary data.</text>
</comment>
<dbReference type="SUPFAM" id="SSF46689">
    <property type="entry name" value="Homeodomain-like"/>
    <property type="match status" value="1"/>
</dbReference>
<dbReference type="EMBL" id="NGFP01000105">
    <property type="protein sequence ID" value="OUC94456.1"/>
    <property type="molecule type" value="Genomic_DNA"/>
</dbReference>
<accession>A0A243RI46</accession>
<evidence type="ECO:0000259" key="3">
    <source>
        <dbReference type="PROSITE" id="PS50977"/>
    </source>
</evidence>
<evidence type="ECO:0000313" key="5">
    <source>
        <dbReference type="Proteomes" id="UP000194761"/>
    </source>
</evidence>
<dbReference type="Gene3D" id="1.10.357.10">
    <property type="entry name" value="Tetracycline Repressor, domain 2"/>
    <property type="match status" value="1"/>
</dbReference>
<name>A0A243RI46_9ACTN</name>
<proteinExistence type="predicted"/>
<dbReference type="Proteomes" id="UP000194761">
    <property type="component" value="Unassembled WGS sequence"/>
</dbReference>
<sequence length="106" mass="11328">MLSHAKRLQITKAAMGVRLSAGGTTPSIDEIAAAADVSRRTVYMYFPSLDHLLIDATAGAINEPPVKEAWMSSNSETAACPAGMGGGRCMTLDPETSAKVTRYRRR</sequence>
<evidence type="ECO:0000313" key="4">
    <source>
        <dbReference type="EMBL" id="OUC94456.1"/>
    </source>
</evidence>
<gene>
    <name evidence="4" type="ORF">CA984_22365</name>
</gene>
<dbReference type="RefSeq" id="WP_207620986.1">
    <property type="nucleotide sequence ID" value="NZ_NGFP01000105.1"/>
</dbReference>
<organism evidence="4 5">
    <name type="scientific">Streptosporangium minutum</name>
    <dbReference type="NCBI Taxonomy" id="569862"/>
    <lineage>
        <taxon>Bacteria</taxon>
        <taxon>Bacillati</taxon>
        <taxon>Actinomycetota</taxon>
        <taxon>Actinomycetes</taxon>
        <taxon>Streptosporangiales</taxon>
        <taxon>Streptosporangiaceae</taxon>
        <taxon>Streptosporangium</taxon>
    </lineage>
</organism>
<dbReference type="InterPro" id="IPR009057">
    <property type="entry name" value="Homeodomain-like_sf"/>
</dbReference>
<reference evidence="4 5" key="1">
    <citation type="submission" date="2017-05" db="EMBL/GenBank/DDBJ databases">
        <title>Biotechnological potential of actinobacteria isolated from South African environments.</title>
        <authorList>
            <person name="Le Roes-Hill M."/>
            <person name="Prins A."/>
            <person name="Durrell K.A."/>
        </authorList>
    </citation>
    <scope>NUCLEOTIDE SEQUENCE [LARGE SCALE GENOMIC DNA]</scope>
    <source>
        <strain evidence="4">M26</strain>
    </source>
</reference>
<feature type="DNA-binding region" description="H-T-H motif" evidence="2">
    <location>
        <begin position="27"/>
        <end position="46"/>
    </location>
</feature>